<evidence type="ECO:0000256" key="1">
    <source>
        <dbReference type="ARBA" id="ARBA00022723"/>
    </source>
</evidence>
<accession>A0A2U1NZQ6</accession>
<reference evidence="4 5" key="1">
    <citation type="journal article" date="2018" name="Mol. Plant">
        <title>The genome of Artemisia annua provides insight into the evolution of Asteraceae family and artemisinin biosynthesis.</title>
        <authorList>
            <person name="Shen Q."/>
            <person name="Zhang L."/>
            <person name="Liao Z."/>
            <person name="Wang S."/>
            <person name="Yan T."/>
            <person name="Shi P."/>
            <person name="Liu M."/>
            <person name="Fu X."/>
            <person name="Pan Q."/>
            <person name="Wang Y."/>
            <person name="Lv Z."/>
            <person name="Lu X."/>
            <person name="Zhang F."/>
            <person name="Jiang W."/>
            <person name="Ma Y."/>
            <person name="Chen M."/>
            <person name="Hao X."/>
            <person name="Li L."/>
            <person name="Tang Y."/>
            <person name="Lv G."/>
            <person name="Zhou Y."/>
            <person name="Sun X."/>
            <person name="Brodelius P.E."/>
            <person name="Rose J.K.C."/>
            <person name="Tang K."/>
        </authorList>
    </citation>
    <scope>NUCLEOTIDE SEQUENCE [LARGE SCALE GENOMIC DNA]</scope>
    <source>
        <strain evidence="5">cv. Huhao1</strain>
        <tissue evidence="4">Leaf</tissue>
    </source>
</reference>
<dbReference type="PIRSF" id="PIRSF036836">
    <property type="entry name" value="RNase_bind_SBP1"/>
    <property type="match status" value="1"/>
</dbReference>
<dbReference type="GO" id="GO:0008270">
    <property type="term" value="F:zinc ion binding"/>
    <property type="evidence" value="ECO:0007669"/>
    <property type="project" value="UniProtKB-KW"/>
</dbReference>
<evidence type="ECO:0000313" key="4">
    <source>
        <dbReference type="EMBL" id="PWA79003.1"/>
    </source>
</evidence>
<protein>
    <submittedName>
        <fullName evidence="4">Uncharacterized protein</fullName>
    </submittedName>
</protein>
<dbReference type="FunFam" id="3.30.40.10:FF:000239">
    <property type="entry name" value="probable BOI-related E3 ubiquitin-protein ligase 2"/>
    <property type="match status" value="1"/>
</dbReference>
<gene>
    <name evidence="4" type="ORF">CTI12_AA210170</name>
</gene>
<keyword evidence="2" id="KW-0863">Zinc-finger</keyword>
<proteinExistence type="predicted"/>
<evidence type="ECO:0000256" key="3">
    <source>
        <dbReference type="ARBA" id="ARBA00022833"/>
    </source>
</evidence>
<sequence length="263" mass="30170">MAVQAQFFSDHFQNYNNYNNNIGFSNMPQDCVYMNGASVFEDQEQDQKIMNYGNDGYEHNLISSCVVSSSNSRRNIGMFGFQNLSAELERQGLEMDCFLHFQNEKLKALLNEETRREAILMQTYESKMKAILDAKDEVLTTATNRTLELQNYLLMAEKETKNWEKQALANEAMVSNLNKKLNQLARNKKHEEDAESICNGGHDDDDARHEKMVCKMCHVRSTCMLMLPCRHLCCCRACEGLVMFCPVCETVKNGSLEVFFGLN</sequence>
<keyword evidence="1" id="KW-0479">Metal-binding</keyword>
<keyword evidence="3" id="KW-0862">Zinc</keyword>
<keyword evidence="5" id="KW-1185">Reference proteome</keyword>
<dbReference type="GO" id="GO:0004842">
    <property type="term" value="F:ubiquitin-protein transferase activity"/>
    <property type="evidence" value="ECO:0007669"/>
    <property type="project" value="TreeGrafter"/>
</dbReference>
<evidence type="ECO:0000256" key="2">
    <source>
        <dbReference type="ARBA" id="ARBA00022771"/>
    </source>
</evidence>
<evidence type="ECO:0000313" key="5">
    <source>
        <dbReference type="Proteomes" id="UP000245207"/>
    </source>
</evidence>
<dbReference type="PANTHER" id="PTHR42647">
    <property type="entry name" value="SBP (S-RIBONUCLEASE BINDING PROTEIN) FAMILY PROTEIN"/>
    <property type="match status" value="1"/>
</dbReference>
<comment type="caution">
    <text evidence="4">The sequence shown here is derived from an EMBL/GenBank/DDBJ whole genome shotgun (WGS) entry which is preliminary data.</text>
</comment>
<dbReference type="PANTHER" id="PTHR42647:SF71">
    <property type="entry name" value="E3 UBIQUITIN-PROTEIN LIGASE BOI"/>
    <property type="match status" value="1"/>
</dbReference>
<dbReference type="EMBL" id="PKPP01001913">
    <property type="protein sequence ID" value="PWA79003.1"/>
    <property type="molecule type" value="Genomic_DNA"/>
</dbReference>
<name>A0A2U1NZQ6_ARTAN</name>
<dbReference type="Proteomes" id="UP000245207">
    <property type="component" value="Unassembled WGS sequence"/>
</dbReference>
<organism evidence="4 5">
    <name type="scientific">Artemisia annua</name>
    <name type="common">Sweet wormwood</name>
    <dbReference type="NCBI Taxonomy" id="35608"/>
    <lineage>
        <taxon>Eukaryota</taxon>
        <taxon>Viridiplantae</taxon>
        <taxon>Streptophyta</taxon>
        <taxon>Embryophyta</taxon>
        <taxon>Tracheophyta</taxon>
        <taxon>Spermatophyta</taxon>
        <taxon>Magnoliopsida</taxon>
        <taxon>eudicotyledons</taxon>
        <taxon>Gunneridae</taxon>
        <taxon>Pentapetalae</taxon>
        <taxon>asterids</taxon>
        <taxon>campanulids</taxon>
        <taxon>Asterales</taxon>
        <taxon>Asteraceae</taxon>
        <taxon>Asteroideae</taxon>
        <taxon>Anthemideae</taxon>
        <taxon>Artemisiinae</taxon>
        <taxon>Artemisia</taxon>
    </lineage>
</organism>
<dbReference type="InterPro" id="IPR013083">
    <property type="entry name" value="Znf_RING/FYVE/PHD"/>
</dbReference>
<dbReference type="OrthoDB" id="1711136at2759"/>
<dbReference type="Gene3D" id="3.30.40.10">
    <property type="entry name" value="Zinc/RING finger domain, C3HC4 (zinc finger)"/>
    <property type="match status" value="1"/>
</dbReference>
<dbReference type="AlphaFoldDB" id="A0A2U1NZQ6"/>
<dbReference type="STRING" id="35608.A0A2U1NZQ6"/>